<dbReference type="GO" id="GO:0009408">
    <property type="term" value="P:response to heat"/>
    <property type="evidence" value="ECO:0007669"/>
    <property type="project" value="InterPro"/>
</dbReference>
<dbReference type="Pfam" id="PF00226">
    <property type="entry name" value="DnaJ"/>
    <property type="match status" value="1"/>
</dbReference>
<dbReference type="InterPro" id="IPR036869">
    <property type="entry name" value="J_dom_sf"/>
</dbReference>
<dbReference type="InterPro" id="IPR008971">
    <property type="entry name" value="HSP40/DnaJ_pept-bd"/>
</dbReference>
<reference evidence="9 10" key="1">
    <citation type="journal article" date="2014" name="Mol. Plant">
        <title>Chromosome Scale Genome Assembly and Transcriptome Profiling of Nannochloropsis gaditana in Nitrogen Depletion.</title>
        <authorList>
            <person name="Corteggiani Carpinelli E."/>
            <person name="Telatin A."/>
            <person name="Vitulo N."/>
            <person name="Forcato C."/>
            <person name="D'Angelo M."/>
            <person name="Schiavon R."/>
            <person name="Vezzi A."/>
            <person name="Giacometti G.M."/>
            <person name="Morosinotto T."/>
            <person name="Valle G."/>
        </authorList>
    </citation>
    <scope>NUCLEOTIDE SEQUENCE [LARGE SCALE GENOMIC DNA]</scope>
    <source>
        <strain evidence="9 10">B-31</strain>
    </source>
</reference>
<dbReference type="EMBL" id="AZIL01001306">
    <property type="protein sequence ID" value="EWM24221.1"/>
    <property type="molecule type" value="Genomic_DNA"/>
</dbReference>
<feature type="domain" description="J" evidence="7">
    <location>
        <begin position="72"/>
        <end position="133"/>
    </location>
</feature>
<dbReference type="SUPFAM" id="SSF57938">
    <property type="entry name" value="DnaJ/Hsp40 cysteine-rich domain"/>
    <property type="match status" value="1"/>
</dbReference>
<dbReference type="InterPro" id="IPR002939">
    <property type="entry name" value="DnaJ_C"/>
</dbReference>
<name>W7TUD3_9STRA</name>
<dbReference type="PRINTS" id="PR00625">
    <property type="entry name" value="JDOMAIN"/>
</dbReference>
<dbReference type="InterPro" id="IPR012724">
    <property type="entry name" value="DnaJ"/>
</dbReference>
<dbReference type="Gene3D" id="2.10.230.10">
    <property type="entry name" value="Heat shock protein DnaJ, cysteine-rich domain"/>
    <property type="match status" value="1"/>
</dbReference>
<dbReference type="InterPro" id="IPR001305">
    <property type="entry name" value="HSP_DnaJ_Cys-rich_dom"/>
</dbReference>
<dbReference type="InterPro" id="IPR044713">
    <property type="entry name" value="DNJA1/2-like"/>
</dbReference>
<evidence type="ECO:0000259" key="7">
    <source>
        <dbReference type="PROSITE" id="PS50076"/>
    </source>
</evidence>
<dbReference type="InterPro" id="IPR018253">
    <property type="entry name" value="DnaJ_domain_CS"/>
</dbReference>
<dbReference type="SUPFAM" id="SSF49493">
    <property type="entry name" value="HSP40/DnaJ peptide-binding domain"/>
    <property type="match status" value="2"/>
</dbReference>
<keyword evidence="3 5" id="KW-0863">Zinc-finger</keyword>
<protein>
    <submittedName>
        <fullName evidence="9">HSP40/DnaJ heat shock protein</fullName>
    </submittedName>
</protein>
<dbReference type="SUPFAM" id="SSF46565">
    <property type="entry name" value="Chaperone J-domain"/>
    <property type="match status" value="1"/>
</dbReference>
<dbReference type="FunFam" id="1.10.287.110:FF:000041">
    <property type="entry name" value="Chaperone protein DNAj, putative"/>
    <property type="match status" value="1"/>
</dbReference>
<keyword evidence="1 5" id="KW-0479">Metal-binding</keyword>
<evidence type="ECO:0000256" key="3">
    <source>
        <dbReference type="ARBA" id="ARBA00022771"/>
    </source>
</evidence>
<dbReference type="FunFam" id="2.60.260.20:FF:000003">
    <property type="entry name" value="DnaJ subfamily A member 2"/>
    <property type="match status" value="1"/>
</dbReference>
<dbReference type="PROSITE" id="PS50076">
    <property type="entry name" value="DNAJ_2"/>
    <property type="match status" value="1"/>
</dbReference>
<dbReference type="Gene3D" id="2.60.260.20">
    <property type="entry name" value="Urease metallochaperone UreE, N-terminal domain"/>
    <property type="match status" value="2"/>
</dbReference>
<feature type="region of interest" description="Disordered" evidence="6">
    <location>
        <begin position="430"/>
        <end position="458"/>
    </location>
</feature>
<dbReference type="PANTHER" id="PTHR43888">
    <property type="entry name" value="DNAJ-LIKE-2, ISOFORM A-RELATED"/>
    <property type="match status" value="1"/>
</dbReference>
<dbReference type="FunFam" id="2.10.230.10:FF:000001">
    <property type="entry name" value="DnaJ subfamily A member 2"/>
    <property type="match status" value="1"/>
</dbReference>
<evidence type="ECO:0000256" key="2">
    <source>
        <dbReference type="ARBA" id="ARBA00022737"/>
    </source>
</evidence>
<evidence type="ECO:0000256" key="5">
    <source>
        <dbReference type="PROSITE-ProRule" id="PRU00546"/>
    </source>
</evidence>
<evidence type="ECO:0000256" key="1">
    <source>
        <dbReference type="ARBA" id="ARBA00022723"/>
    </source>
</evidence>
<organism evidence="9 10">
    <name type="scientific">Nannochloropsis gaditana</name>
    <dbReference type="NCBI Taxonomy" id="72520"/>
    <lineage>
        <taxon>Eukaryota</taxon>
        <taxon>Sar</taxon>
        <taxon>Stramenopiles</taxon>
        <taxon>Ochrophyta</taxon>
        <taxon>Eustigmatophyceae</taxon>
        <taxon>Eustigmatales</taxon>
        <taxon>Monodopsidaceae</taxon>
        <taxon>Nannochloropsis</taxon>
    </lineage>
</organism>
<dbReference type="OrthoDB" id="550424at2759"/>
<dbReference type="CDD" id="cd10747">
    <property type="entry name" value="DnaJ_C"/>
    <property type="match status" value="1"/>
</dbReference>
<dbReference type="GO" id="GO:0030544">
    <property type="term" value="F:Hsp70 protein binding"/>
    <property type="evidence" value="ECO:0007669"/>
    <property type="project" value="InterPro"/>
</dbReference>
<dbReference type="PROSITE" id="PS00636">
    <property type="entry name" value="DNAJ_1"/>
    <property type="match status" value="1"/>
</dbReference>
<dbReference type="Gene3D" id="1.10.287.110">
    <property type="entry name" value="DnaJ domain"/>
    <property type="match status" value="1"/>
</dbReference>
<dbReference type="InterPro" id="IPR001623">
    <property type="entry name" value="DnaJ_domain"/>
</dbReference>
<gene>
    <name evidence="9" type="primary">Hsp</name>
    <name evidence="9" type="ORF">Naga_100020g6</name>
</gene>
<keyword evidence="2" id="KW-0677">Repeat</keyword>
<dbReference type="GO" id="GO:0051082">
    <property type="term" value="F:unfolded protein binding"/>
    <property type="evidence" value="ECO:0007669"/>
    <property type="project" value="InterPro"/>
</dbReference>
<comment type="caution">
    <text evidence="9">The sequence shown here is derived from an EMBL/GenBank/DDBJ whole genome shotgun (WGS) entry which is preliminary data.</text>
</comment>
<dbReference type="AlphaFoldDB" id="W7TUD3"/>
<dbReference type="GO" id="GO:0008270">
    <property type="term" value="F:zinc ion binding"/>
    <property type="evidence" value="ECO:0007669"/>
    <property type="project" value="UniProtKB-KW"/>
</dbReference>
<evidence type="ECO:0000313" key="9">
    <source>
        <dbReference type="EMBL" id="EWM24221.1"/>
    </source>
</evidence>
<feature type="domain" description="CR-type" evidence="8">
    <location>
        <begin position="183"/>
        <end position="267"/>
    </location>
</feature>
<dbReference type="SMART" id="SM00271">
    <property type="entry name" value="DnaJ"/>
    <property type="match status" value="1"/>
</dbReference>
<dbReference type="PROSITE" id="PS51188">
    <property type="entry name" value="ZF_CR"/>
    <property type="match status" value="1"/>
</dbReference>
<feature type="zinc finger region" description="CR-type" evidence="5">
    <location>
        <begin position="183"/>
        <end position="267"/>
    </location>
</feature>
<dbReference type="FunFam" id="2.60.260.20:FF:000068">
    <property type="entry name" value="Chaperone protein dnaJ 3"/>
    <property type="match status" value="1"/>
</dbReference>
<evidence type="ECO:0000259" key="8">
    <source>
        <dbReference type="PROSITE" id="PS51188"/>
    </source>
</evidence>
<proteinExistence type="inferred from homology"/>
<keyword evidence="4 5" id="KW-0862">Zinc</keyword>
<sequence>MSSTENVEIEKELQTSSSPFLIFVSFKVNRFTHSTKLKNNRSRESRPVAFFIGCKCFLVAIHSNILQEQAWEFYKILGVNTDANEGDIKKAYRKLALKNHPDKGGDPEKFKEITMAYEVLSDPEKRKRYDQYGKDGLEEGSMHNPEDIFSMFFGGGRRGPSGPRKGEDIRHPLKVTLDDLYNGKKCHLAINRDKLCGACEGLGGKKGAERSCSTCNGRGVTVQLRQIGPGMVQQSQMPCSVCRGAGKTMSEKDKCRECRGRKVVKERKLLEVHIEKGMKHNQKITFHGEADEAPGTIPGDIIFLVQEKDHEVFTRKNNDLFMEKTLTLTEALVGYDFLFTHLDGRVIKCGNQPGEIIKPGDIRMVQGEGMPIHGSPFTKGRLFIVFKVEFPPSGAFDAAQLKALEAVLPSRVVPKVTGEEEEVDLVPVDANQIGAGDDGSAMDEDEDGRGQRVQCQNM</sequence>
<dbReference type="Pfam" id="PF00684">
    <property type="entry name" value="DnaJ_CXXCXGXG"/>
    <property type="match status" value="1"/>
</dbReference>
<keyword evidence="10" id="KW-1185">Reference proteome</keyword>
<evidence type="ECO:0000256" key="6">
    <source>
        <dbReference type="SAM" id="MobiDB-lite"/>
    </source>
</evidence>
<evidence type="ECO:0000313" key="10">
    <source>
        <dbReference type="Proteomes" id="UP000019335"/>
    </source>
</evidence>
<keyword evidence="9" id="KW-0346">Stress response</keyword>
<evidence type="ECO:0000256" key="4">
    <source>
        <dbReference type="ARBA" id="ARBA00022833"/>
    </source>
</evidence>
<dbReference type="Proteomes" id="UP000019335">
    <property type="component" value="Chromosome 14"/>
</dbReference>
<dbReference type="InterPro" id="IPR036410">
    <property type="entry name" value="HSP_DnaJ_Cys-rich_dom_sf"/>
</dbReference>
<dbReference type="Pfam" id="PF01556">
    <property type="entry name" value="DnaJ_C"/>
    <property type="match status" value="1"/>
</dbReference>
<accession>W7TUD3</accession>
<dbReference type="GO" id="GO:0005524">
    <property type="term" value="F:ATP binding"/>
    <property type="evidence" value="ECO:0007669"/>
    <property type="project" value="InterPro"/>
</dbReference>
<dbReference type="CDD" id="cd06257">
    <property type="entry name" value="DnaJ"/>
    <property type="match status" value="1"/>
</dbReference>
<dbReference type="CDD" id="cd10719">
    <property type="entry name" value="DnaJ_zf"/>
    <property type="match status" value="1"/>
</dbReference>
<dbReference type="GO" id="GO:0006457">
    <property type="term" value="P:protein folding"/>
    <property type="evidence" value="ECO:0007669"/>
    <property type="project" value="InterPro"/>
</dbReference>
<dbReference type="HAMAP" id="MF_01152">
    <property type="entry name" value="DnaJ"/>
    <property type="match status" value="1"/>
</dbReference>